<gene>
    <name evidence="2" type="ORF">PG303_03050</name>
</gene>
<accession>A0AAP6HEK4</accession>
<dbReference type="AlphaFoldDB" id="A0AAP6HEK4"/>
<evidence type="ECO:0000259" key="1">
    <source>
        <dbReference type="Pfam" id="PF08346"/>
    </source>
</evidence>
<protein>
    <submittedName>
        <fullName evidence="2">AntA/AntB antirepressor family protein</fullName>
    </submittedName>
</protein>
<dbReference type="PANTHER" id="PTHR36180:SF1">
    <property type="entry name" value="ANTA_ANTB ANTIREPRESSOR DOMAIN-CONTAINING PROTEIN"/>
    <property type="match status" value="1"/>
</dbReference>
<dbReference type="Pfam" id="PF08346">
    <property type="entry name" value="AntA"/>
    <property type="match status" value="1"/>
</dbReference>
<name>A0AAP6HEK4_RIEAN</name>
<dbReference type="InterPro" id="IPR013557">
    <property type="entry name" value="AntA/B_antirep"/>
</dbReference>
<feature type="domain" description="AntA/AntB antirepressor" evidence="1">
    <location>
        <begin position="15"/>
        <end position="84"/>
    </location>
</feature>
<dbReference type="Proteomes" id="UP001284033">
    <property type="component" value="Unassembled WGS sequence"/>
</dbReference>
<dbReference type="EMBL" id="JAQZHK010000002">
    <property type="protein sequence ID" value="MDY3512193.1"/>
    <property type="molecule type" value="Genomic_DNA"/>
</dbReference>
<comment type="caution">
    <text evidence="2">The sequence shown here is derived from an EMBL/GenBank/DDBJ whole genome shotgun (WGS) entry which is preliminary data.</text>
</comment>
<evidence type="ECO:0000313" key="2">
    <source>
        <dbReference type="EMBL" id="MDY3512193.1"/>
    </source>
</evidence>
<organism evidence="2 3">
    <name type="scientific">Riemerella anatipestifer</name>
    <name type="common">Moraxella anatipestifer</name>
    <dbReference type="NCBI Taxonomy" id="34085"/>
    <lineage>
        <taxon>Bacteria</taxon>
        <taxon>Pseudomonadati</taxon>
        <taxon>Bacteroidota</taxon>
        <taxon>Flavobacteriia</taxon>
        <taxon>Flavobacteriales</taxon>
        <taxon>Weeksellaceae</taxon>
        <taxon>Riemerella</taxon>
    </lineage>
</organism>
<proteinExistence type="predicted"/>
<dbReference type="RefSeq" id="WP_253037419.1">
    <property type="nucleotide sequence ID" value="NZ_CP168322.1"/>
</dbReference>
<evidence type="ECO:0000313" key="3">
    <source>
        <dbReference type="Proteomes" id="UP001284033"/>
    </source>
</evidence>
<sequence length="191" mass="22543">MELIRITERNDNKFVSARELYHFLEVKSKFSEWINRRIEEYGFIEGQDYICFSEISEKPQGGRPAVEYSIILDMAKELSMVERTEKGKQARRYFIECERRLKEQPKLPTLPIKQQKANLLMELTELIKIYLYRGDIQMIAATYDVEPYKIRSVLKGKSYEADILKVLYEKAMQNKAVLKDGMQVMINNLKA</sequence>
<dbReference type="PANTHER" id="PTHR36180">
    <property type="entry name" value="DNA-BINDING PROTEIN-RELATED-RELATED"/>
    <property type="match status" value="1"/>
</dbReference>
<reference evidence="2" key="1">
    <citation type="submission" date="2023-01" db="EMBL/GenBank/DDBJ databases">
        <title>Genome-based studies on antimicrobial resistance profiles of Riemerella anatipestifer in China, 1994 to 2021.</title>
        <authorList>
            <person name="Yang Z."/>
            <person name="Zhu D."/>
        </authorList>
    </citation>
    <scope>NUCLEOTIDE SEQUENCE</scope>
    <source>
        <strain evidence="2">RCAD1218</strain>
    </source>
</reference>